<feature type="compositionally biased region" description="Basic and acidic residues" evidence="1">
    <location>
        <begin position="96"/>
        <end position="108"/>
    </location>
</feature>
<evidence type="ECO:0000313" key="2">
    <source>
        <dbReference type="EMBL" id="RCX09551.1"/>
    </source>
</evidence>
<evidence type="ECO:0000256" key="1">
    <source>
        <dbReference type="SAM" id="MobiDB-lite"/>
    </source>
</evidence>
<comment type="caution">
    <text evidence="2">The sequence shown here is derived from an EMBL/GenBank/DDBJ whole genome shotgun (WGS) entry which is preliminary data.</text>
</comment>
<reference evidence="2 3" key="1">
    <citation type="submission" date="2018-07" db="EMBL/GenBank/DDBJ databases">
        <title>Genomic Encyclopedia of Type Strains, Phase IV (KMG-IV): sequencing the most valuable type-strain genomes for metagenomic binning, comparative biology and taxonomic classification.</title>
        <authorList>
            <person name="Goeker M."/>
        </authorList>
    </citation>
    <scope>NUCLEOTIDE SEQUENCE [LARGE SCALE GENOMIC DNA]</scope>
    <source>
        <strain evidence="2 3">DSM 100911</strain>
    </source>
</reference>
<accession>A0A369AK59</accession>
<organism evidence="2 3">
    <name type="scientific">Extensimonas vulgaris</name>
    <dbReference type="NCBI Taxonomy" id="1031594"/>
    <lineage>
        <taxon>Bacteria</taxon>
        <taxon>Pseudomonadati</taxon>
        <taxon>Pseudomonadota</taxon>
        <taxon>Betaproteobacteria</taxon>
        <taxon>Burkholderiales</taxon>
        <taxon>Comamonadaceae</taxon>
        <taxon>Extensimonas</taxon>
    </lineage>
</organism>
<evidence type="ECO:0000313" key="3">
    <source>
        <dbReference type="Proteomes" id="UP000252174"/>
    </source>
</evidence>
<dbReference type="AlphaFoldDB" id="A0A369AK59"/>
<dbReference type="Proteomes" id="UP000252174">
    <property type="component" value="Unassembled WGS sequence"/>
</dbReference>
<feature type="compositionally biased region" description="Polar residues" evidence="1">
    <location>
        <begin position="75"/>
        <end position="85"/>
    </location>
</feature>
<sequence length="208" mass="22966">MQGTHAHDDAVCIGVQPITGAHPYTLDAYCHIAQARAAFFRRQRHQSKGTYPDRSRMELRYIAHTTIDHDPSPTIARSRSRQVTADQGAAQGATSIDHEHAPQSRGFDRGFDQTVVLEALHRAHRPTKDRRSAINLKHRGQHAKSSTVITLVGITKITSAEGRASGRCHLEGIFHHLKFMVFVLRRDGRGGSTVPFFTQISACKGSAA</sequence>
<protein>
    <submittedName>
        <fullName evidence="2">Uncharacterized protein</fullName>
    </submittedName>
</protein>
<keyword evidence="3" id="KW-1185">Reference proteome</keyword>
<dbReference type="EMBL" id="QPJU01000005">
    <property type="protein sequence ID" value="RCX09551.1"/>
    <property type="molecule type" value="Genomic_DNA"/>
</dbReference>
<gene>
    <name evidence="2" type="ORF">DFR45_105181</name>
</gene>
<feature type="region of interest" description="Disordered" evidence="1">
    <location>
        <begin position="68"/>
        <end position="108"/>
    </location>
</feature>
<name>A0A369AK59_9BURK</name>
<proteinExistence type="predicted"/>